<feature type="chain" id="PRO_5020823253" evidence="10">
    <location>
        <begin position="21"/>
        <end position="168"/>
    </location>
</feature>
<dbReference type="SUPFAM" id="SSF50370">
    <property type="entry name" value="Ricin B-like lectins"/>
    <property type="match status" value="1"/>
</dbReference>
<dbReference type="Pfam" id="PF03498">
    <property type="entry name" value="CDtoxinA"/>
    <property type="match status" value="1"/>
</dbReference>
<dbReference type="GO" id="GO:0090729">
    <property type="term" value="F:toxin activity"/>
    <property type="evidence" value="ECO:0007669"/>
    <property type="project" value="UniProtKB-KW"/>
</dbReference>
<gene>
    <name evidence="11" type="ORF">EV697_103198</name>
</gene>
<evidence type="ECO:0000313" key="11">
    <source>
        <dbReference type="EMBL" id="TCP12891.1"/>
    </source>
</evidence>
<evidence type="ECO:0000256" key="4">
    <source>
        <dbReference type="ARBA" id="ARBA00022734"/>
    </source>
</evidence>
<dbReference type="Proteomes" id="UP000294841">
    <property type="component" value="Unassembled WGS sequence"/>
</dbReference>
<accession>A0A4R2N0I4</accession>
<keyword evidence="2" id="KW-0800">Toxin</keyword>
<feature type="signal peptide" evidence="10">
    <location>
        <begin position="1"/>
        <end position="20"/>
    </location>
</feature>
<evidence type="ECO:0000256" key="2">
    <source>
        <dbReference type="ARBA" id="ARBA00022656"/>
    </source>
</evidence>
<evidence type="ECO:0000313" key="12">
    <source>
        <dbReference type="Proteomes" id="UP000294841"/>
    </source>
</evidence>
<evidence type="ECO:0000256" key="9">
    <source>
        <dbReference type="ARBA" id="ARBA00023288"/>
    </source>
</evidence>
<dbReference type="GO" id="GO:0009279">
    <property type="term" value="C:cell outer membrane"/>
    <property type="evidence" value="ECO:0007669"/>
    <property type="project" value="UniProtKB-SubCell"/>
</dbReference>
<protein>
    <submittedName>
        <fullName evidence="11">Cytolethal distending toxin subunit C</fullName>
    </submittedName>
</protein>
<reference evidence="11 12" key="1">
    <citation type="submission" date="2019-03" db="EMBL/GenBank/DDBJ databases">
        <title>Genomic Encyclopedia of Type Strains, Phase IV (KMG-IV): sequencing the most valuable type-strain genomes for metagenomic binning, comparative biology and taxonomic classification.</title>
        <authorList>
            <person name="Goeker M."/>
        </authorList>
    </citation>
    <scope>NUCLEOTIDE SEQUENCE [LARGE SCALE GENOMIC DNA]</scope>
    <source>
        <strain evidence="11 12">DSM 28231</strain>
    </source>
</reference>
<evidence type="ECO:0000256" key="3">
    <source>
        <dbReference type="ARBA" id="ARBA00022729"/>
    </source>
</evidence>
<evidence type="ECO:0000256" key="6">
    <source>
        <dbReference type="ARBA" id="ARBA00023136"/>
    </source>
</evidence>
<evidence type="ECO:0000256" key="5">
    <source>
        <dbReference type="ARBA" id="ARBA00023026"/>
    </source>
</evidence>
<comment type="subcellular location">
    <subcellularLocation>
        <location evidence="1">Cell outer membrane</location>
        <topology evidence="1">Lipid-anchor</topology>
    </subcellularLocation>
</comment>
<dbReference type="GO" id="GO:0030246">
    <property type="term" value="F:carbohydrate binding"/>
    <property type="evidence" value="ECO:0007669"/>
    <property type="project" value="UniProtKB-KW"/>
</dbReference>
<keyword evidence="3 10" id="KW-0732">Signal</keyword>
<comment type="caution">
    <text evidence="11">The sequence shown here is derived from an EMBL/GenBank/DDBJ whole genome shotgun (WGS) entry which is preliminary data.</text>
</comment>
<proteinExistence type="predicted"/>
<keyword evidence="7" id="KW-0564">Palmitate</keyword>
<dbReference type="InterPro" id="IPR003558">
    <property type="entry name" value="CDtoxinA/C"/>
</dbReference>
<organism evidence="11 12">
    <name type="scientific">Bisgaardia hudsonensis</name>
    <dbReference type="NCBI Taxonomy" id="109472"/>
    <lineage>
        <taxon>Bacteria</taxon>
        <taxon>Pseudomonadati</taxon>
        <taxon>Pseudomonadota</taxon>
        <taxon>Gammaproteobacteria</taxon>
        <taxon>Pasteurellales</taxon>
        <taxon>Pasteurellaceae</taxon>
        <taxon>Bisgaardia</taxon>
    </lineage>
</organism>
<evidence type="ECO:0000256" key="8">
    <source>
        <dbReference type="ARBA" id="ARBA00023237"/>
    </source>
</evidence>
<keyword evidence="8" id="KW-0998">Cell outer membrane</keyword>
<dbReference type="EMBL" id="SLXI01000003">
    <property type="protein sequence ID" value="TCP12891.1"/>
    <property type="molecule type" value="Genomic_DNA"/>
</dbReference>
<dbReference type="CDD" id="cd23413">
    <property type="entry name" value="beta-trefoil_Ricin_CdtC"/>
    <property type="match status" value="1"/>
</dbReference>
<keyword evidence="5" id="KW-0843">Virulence</keyword>
<dbReference type="InterPro" id="IPR035992">
    <property type="entry name" value="Ricin_B-like_lectins"/>
</dbReference>
<name>A0A4R2N0I4_9PAST</name>
<dbReference type="Gene3D" id="2.80.10.50">
    <property type="match status" value="1"/>
</dbReference>
<keyword evidence="9" id="KW-0449">Lipoprotein</keyword>
<dbReference type="AlphaFoldDB" id="A0A4R2N0I4"/>
<evidence type="ECO:0000256" key="10">
    <source>
        <dbReference type="SAM" id="SignalP"/>
    </source>
</evidence>
<keyword evidence="4" id="KW-0430">Lectin</keyword>
<sequence length="168" mass="18855">MLKKYLYLLFSLLISTNIFAEENNSETLDNLDYPPPVVSLRSLYTGEPMTNEHYGRRSELNLHWNLVDITINNQHFVQFKAYDTEQCFTGGTVTTCGDLARTAWILVPTDTGAFILQSPFDGSCLASFGFGDVQSIQCLRPSQRSQPVPLQFLWAIVPPFGASKLLAQ</sequence>
<dbReference type="OrthoDB" id="5676489at2"/>
<keyword evidence="12" id="KW-1185">Reference proteome</keyword>
<evidence type="ECO:0000256" key="7">
    <source>
        <dbReference type="ARBA" id="ARBA00023139"/>
    </source>
</evidence>
<evidence type="ECO:0000256" key="1">
    <source>
        <dbReference type="ARBA" id="ARBA00004459"/>
    </source>
</evidence>
<keyword evidence="6" id="KW-0472">Membrane</keyword>
<dbReference type="RefSeq" id="WP_132023584.1">
    <property type="nucleotide sequence ID" value="NZ_CP016605.1"/>
</dbReference>